<comment type="caution">
    <text evidence="1">The sequence shown here is derived from an EMBL/GenBank/DDBJ whole genome shotgun (WGS) entry which is preliminary data.</text>
</comment>
<dbReference type="OrthoDB" id="1825624at2"/>
<evidence type="ECO:0000313" key="2">
    <source>
        <dbReference type="Proteomes" id="UP000295543"/>
    </source>
</evidence>
<dbReference type="RefSeq" id="WP_133394013.1">
    <property type="nucleotide sequence ID" value="NZ_SMTG01000004.1"/>
</dbReference>
<organism evidence="1 2">
    <name type="scientific">Luteimonas terrae</name>
    <dbReference type="NCBI Taxonomy" id="1530191"/>
    <lineage>
        <taxon>Bacteria</taxon>
        <taxon>Pseudomonadati</taxon>
        <taxon>Pseudomonadota</taxon>
        <taxon>Gammaproteobacteria</taxon>
        <taxon>Lysobacterales</taxon>
        <taxon>Lysobacteraceae</taxon>
        <taxon>Luteimonas</taxon>
    </lineage>
</organism>
<accession>A0A4R5U8Y4</accession>
<keyword evidence="2" id="KW-1185">Reference proteome</keyword>
<sequence length="402" mass="45162">MIGWILLSRQAVASAERALRNDQQGVRDEIGFLALHQGIADRLFPGTSVLHTRLRYALFIPWLMMQSGGRSDRFRKDALTLTRQLVQWKDPAGRGQDGIIGGSLQREPSQTAAMIYWSALSRWKILHARPGQAPQTRIQVLRQIESMQAGGSMRQLSIDGETAWSLDAQPFVTLPSPPAELGHPDKPIGFALTATERAFFRRQLMAVQRADGQQSLLGRLTEHRTSVASIDSPWHNAIRRVADTEDRNVLMLAEQASALAGIGRAVYAALVEQAKNSDTGQRSRTYRDHLSVMRDEHGAIAQALELDALRACVPGQPEALVQVLGATQDWLRSGRSDCAYLHEVYRRAEVERKRDRARLGATLGARKRRAEWNTPRMPHPLAETLHYRWGKVRMLLNDLNER</sequence>
<dbReference type="InterPro" id="IPR045941">
    <property type="entry name" value="DUF6361"/>
</dbReference>
<dbReference type="AlphaFoldDB" id="A0A4R5U8Y4"/>
<name>A0A4R5U8Y4_9GAMM</name>
<proteinExistence type="predicted"/>
<evidence type="ECO:0000313" key="1">
    <source>
        <dbReference type="EMBL" id="TDK30960.1"/>
    </source>
</evidence>
<gene>
    <name evidence="1" type="ORF">E2F49_11530</name>
</gene>
<reference evidence="1 2" key="1">
    <citation type="submission" date="2019-03" db="EMBL/GenBank/DDBJ databases">
        <title>Luteimonas zhaokaii sp.nov., isolated from the rectal contents of Plateau pika in Yushu, Qinghai Province, China.</title>
        <authorList>
            <person name="Zhang G."/>
        </authorList>
    </citation>
    <scope>NUCLEOTIDE SEQUENCE [LARGE SCALE GENOMIC DNA]</scope>
    <source>
        <strain evidence="1 2">THG-MD21</strain>
    </source>
</reference>
<dbReference type="EMBL" id="SMTG01000004">
    <property type="protein sequence ID" value="TDK30960.1"/>
    <property type="molecule type" value="Genomic_DNA"/>
</dbReference>
<protein>
    <submittedName>
        <fullName evidence="1">Uncharacterized protein</fullName>
    </submittedName>
</protein>
<dbReference type="Proteomes" id="UP000295543">
    <property type="component" value="Unassembled WGS sequence"/>
</dbReference>
<dbReference type="Pfam" id="PF19888">
    <property type="entry name" value="DUF6361"/>
    <property type="match status" value="1"/>
</dbReference>